<keyword evidence="1 3" id="KW-0238">DNA-binding</keyword>
<feature type="compositionally biased region" description="Low complexity" evidence="4">
    <location>
        <begin position="563"/>
        <end position="586"/>
    </location>
</feature>
<comment type="caution">
    <text evidence="6">The sequence shown here is derived from an EMBL/GenBank/DDBJ whole genome shotgun (WGS) entry which is preliminary data.</text>
</comment>
<evidence type="ECO:0000259" key="5">
    <source>
        <dbReference type="PROSITE" id="PS50118"/>
    </source>
</evidence>
<dbReference type="Gene3D" id="1.10.30.10">
    <property type="entry name" value="High mobility group box domain"/>
    <property type="match status" value="1"/>
</dbReference>
<evidence type="ECO:0000256" key="2">
    <source>
        <dbReference type="ARBA" id="ARBA00023242"/>
    </source>
</evidence>
<dbReference type="InterPro" id="IPR036910">
    <property type="entry name" value="HMG_box_dom_sf"/>
</dbReference>
<feature type="compositionally biased region" description="Low complexity" evidence="4">
    <location>
        <begin position="745"/>
        <end position="765"/>
    </location>
</feature>
<feature type="region of interest" description="Disordered" evidence="4">
    <location>
        <begin position="1"/>
        <end position="34"/>
    </location>
</feature>
<dbReference type="CDD" id="cd01389">
    <property type="entry name" value="HMG-box_ROX1-like"/>
    <property type="match status" value="1"/>
</dbReference>
<feature type="compositionally biased region" description="Pro residues" evidence="4">
    <location>
        <begin position="253"/>
        <end position="264"/>
    </location>
</feature>
<keyword evidence="2 3" id="KW-0539">Nucleus</keyword>
<feature type="region of interest" description="Disordered" evidence="4">
    <location>
        <begin position="972"/>
        <end position="995"/>
    </location>
</feature>
<feature type="region of interest" description="Disordered" evidence="4">
    <location>
        <begin position="501"/>
        <end position="522"/>
    </location>
</feature>
<dbReference type="SMART" id="SM00398">
    <property type="entry name" value="HMG"/>
    <property type="match status" value="1"/>
</dbReference>
<dbReference type="SUPFAM" id="SSF47095">
    <property type="entry name" value="HMG-box"/>
    <property type="match status" value="1"/>
</dbReference>
<name>A0A9P7B887_RHOMI</name>
<feature type="compositionally biased region" description="Low complexity" evidence="4">
    <location>
        <begin position="265"/>
        <end position="288"/>
    </location>
</feature>
<dbReference type="GO" id="GO:0000981">
    <property type="term" value="F:DNA-binding transcription factor activity, RNA polymerase II-specific"/>
    <property type="evidence" value="ECO:0007669"/>
    <property type="project" value="TreeGrafter"/>
</dbReference>
<feature type="DNA-binding region" description="HMG box" evidence="3">
    <location>
        <begin position="435"/>
        <end position="505"/>
    </location>
</feature>
<feature type="region of interest" description="Disordered" evidence="4">
    <location>
        <begin position="1023"/>
        <end position="1054"/>
    </location>
</feature>
<reference evidence="6 7" key="1">
    <citation type="submission" date="2020-11" db="EMBL/GenBank/DDBJ databases">
        <title>Kefir isolates.</title>
        <authorList>
            <person name="Marcisauskas S."/>
            <person name="Kim Y."/>
            <person name="Blasche S."/>
        </authorList>
    </citation>
    <scope>NUCLEOTIDE SEQUENCE [LARGE SCALE GENOMIC DNA]</scope>
    <source>
        <strain evidence="6 7">KR</strain>
    </source>
</reference>
<dbReference type="Pfam" id="PF00505">
    <property type="entry name" value="HMG_box"/>
    <property type="match status" value="1"/>
</dbReference>
<feature type="compositionally biased region" description="Low complexity" evidence="4">
    <location>
        <begin position="671"/>
        <end position="686"/>
    </location>
</feature>
<feature type="compositionally biased region" description="Basic and acidic residues" evidence="4">
    <location>
        <begin position="238"/>
        <end position="250"/>
    </location>
</feature>
<accession>A0A9P7B887</accession>
<organism evidence="6 7">
    <name type="scientific">Rhodotorula mucilaginosa</name>
    <name type="common">Yeast</name>
    <name type="synonym">Rhodotorula rubra</name>
    <dbReference type="NCBI Taxonomy" id="5537"/>
    <lineage>
        <taxon>Eukaryota</taxon>
        <taxon>Fungi</taxon>
        <taxon>Dikarya</taxon>
        <taxon>Basidiomycota</taxon>
        <taxon>Pucciniomycotina</taxon>
        <taxon>Microbotryomycetes</taxon>
        <taxon>Sporidiobolales</taxon>
        <taxon>Sporidiobolaceae</taxon>
        <taxon>Rhodotorula</taxon>
    </lineage>
</organism>
<keyword evidence="7" id="KW-1185">Reference proteome</keyword>
<evidence type="ECO:0000256" key="4">
    <source>
        <dbReference type="SAM" id="MobiDB-lite"/>
    </source>
</evidence>
<evidence type="ECO:0000256" key="1">
    <source>
        <dbReference type="ARBA" id="ARBA00023125"/>
    </source>
</evidence>
<dbReference type="GO" id="GO:0000978">
    <property type="term" value="F:RNA polymerase II cis-regulatory region sequence-specific DNA binding"/>
    <property type="evidence" value="ECO:0007669"/>
    <property type="project" value="TreeGrafter"/>
</dbReference>
<evidence type="ECO:0000313" key="6">
    <source>
        <dbReference type="EMBL" id="KAG0664218.1"/>
    </source>
</evidence>
<dbReference type="GO" id="GO:0005634">
    <property type="term" value="C:nucleus"/>
    <property type="evidence" value="ECO:0007669"/>
    <property type="project" value="UniProtKB-UniRule"/>
</dbReference>
<feature type="domain" description="HMG box" evidence="5">
    <location>
        <begin position="435"/>
        <end position="505"/>
    </location>
</feature>
<feature type="compositionally biased region" description="Basic residues" evidence="4">
    <location>
        <begin position="420"/>
        <end position="429"/>
    </location>
</feature>
<dbReference type="OrthoDB" id="6247875at2759"/>
<feature type="compositionally biased region" description="Low complexity" evidence="4">
    <location>
        <begin position="1023"/>
        <end position="1050"/>
    </location>
</feature>
<feature type="compositionally biased region" description="Acidic residues" evidence="4">
    <location>
        <begin position="908"/>
        <end position="917"/>
    </location>
</feature>
<feature type="region of interest" description="Disordered" evidence="4">
    <location>
        <begin position="229"/>
        <end position="288"/>
    </location>
</feature>
<protein>
    <recommendedName>
        <fullName evidence="5">HMG box domain-containing protein</fullName>
    </recommendedName>
</protein>
<proteinExistence type="predicted"/>
<dbReference type="InterPro" id="IPR009071">
    <property type="entry name" value="HMG_box_dom"/>
</dbReference>
<dbReference type="Proteomes" id="UP000777482">
    <property type="component" value="Unassembled WGS sequence"/>
</dbReference>
<feature type="compositionally biased region" description="Pro residues" evidence="4">
    <location>
        <begin position="406"/>
        <end position="419"/>
    </location>
</feature>
<feature type="compositionally biased region" description="Basic and acidic residues" evidence="4">
    <location>
        <begin position="897"/>
        <end position="907"/>
    </location>
</feature>
<dbReference type="EMBL" id="PUHQ01000015">
    <property type="protein sequence ID" value="KAG0664218.1"/>
    <property type="molecule type" value="Genomic_DNA"/>
</dbReference>
<feature type="region of interest" description="Disordered" evidence="4">
    <location>
        <begin position="406"/>
        <end position="433"/>
    </location>
</feature>
<dbReference type="PANTHER" id="PTHR45789:SF2">
    <property type="entry name" value="FI18025P1"/>
    <property type="match status" value="1"/>
</dbReference>
<feature type="region of interest" description="Disordered" evidence="4">
    <location>
        <begin position="305"/>
        <end position="374"/>
    </location>
</feature>
<feature type="region of interest" description="Disordered" evidence="4">
    <location>
        <begin position="636"/>
        <end position="879"/>
    </location>
</feature>
<dbReference type="PANTHER" id="PTHR45789">
    <property type="entry name" value="FI18025P1"/>
    <property type="match status" value="1"/>
</dbReference>
<feature type="region of interest" description="Disordered" evidence="4">
    <location>
        <begin position="892"/>
        <end position="928"/>
    </location>
</feature>
<evidence type="ECO:0000256" key="3">
    <source>
        <dbReference type="PROSITE-ProRule" id="PRU00267"/>
    </source>
</evidence>
<sequence>MTYPLSPPSSTSLLEHDHSSFPTNASASIPPVTDGPNTRARLALGLVPLSGGTGPPPLVPPRADDHQHLPADTGLQTWVEQKHPSLHASSTTTETYYAIDPSLECYHPPAHTRPPFSDHGHGHDGCRRDFSTATFIDHGSPPPPPASPTPRSFAPAHVVGAEEDEETVLYADHGHGGGGGGVVASLGLTKEEWLRLGGFLDGGEEEGDLLSVQSCLPFPFKYTPDLRENAPAGGVSDRVGEHNRDAHEHSTLPNPPPLMLPSPTPGVAAGAAAAPTPTPTAMSGPLHLPPASMLPPALPLPAPRVLPAPMTQFSDPLFSEHQQPAPLPAAGRTPTRSQRRRAPSPIQTVRAAARPAPYPTVAVSRSSRDDAAADDDHATGDIAVVGAPPSLLTPIRAALAKYPEIPLPAVPPSPLPPPPGKKKKRHGRKMSADHIPRPRNAFILFRSHAITSGLIPRSIGVKDHKNISQIVGGVWRGLSEVERQQWEELAEEEKRRHLAKYPNYAYRPKQTDKPRAAPGYGKKARAKAARLAAEYAELTGTDLHEAERYFLAQQHQQHAHVRSGTNDSSTSTSGDDHASSSSASVLPVPPVPQDLLHKRREERRMALIAQALLEGEQDDRVLQRVELQLEAEMGPTPAAVAAAPDSFSTSTSTSREEDIPVVGENLPTPSRPAALGKKAKAKTTTPATPPRRTRSSSARGTAPTPPIEDETTPTKQQQPPTSNRAMYASPCADGSSTNSTQTQLSPSPFRRSAVSPASPSSSDSPSPSPLRMQSMPMSRGDGGGGGGSSSSTGRSTRKHPLSRSQSATTPEEDEDGGEYASDDLPAARRQKTSSYGVLGVSSATAADPTSGYMFPPTRRNGPPATTTDVPLFAGPTDSRNFSLGRWELRKPSAAVTSHREMLARQVEEQEQEHEEEERERAKGAWANSVTEATTIAPSPFLLNSSEFLFEAGLEPPPPPPTDAAGLVDPRATVLQSPVPPPSFAGVSDSHDDTSTEYGTAYSSSSVFDASSWQSDAASSSVYYDTAPSSSSAWSAQSPTRMTMPPAAAAAETSGSLASKDPYGLFRPQPIWSAASVGPSLFAAQQQHNNSQHVFAPPESASGLGYEPLSATATAGGGTSPGGAEDLFHFGTEDLFAPPPPALSLFGHDPSTRTVSSMFDPTSPGAGIGDERLGLGIAL</sequence>
<feature type="region of interest" description="Disordered" evidence="4">
    <location>
        <begin position="553"/>
        <end position="591"/>
    </location>
</feature>
<feature type="compositionally biased region" description="Acidic residues" evidence="4">
    <location>
        <begin position="810"/>
        <end position="821"/>
    </location>
</feature>
<evidence type="ECO:0000313" key="7">
    <source>
        <dbReference type="Proteomes" id="UP000777482"/>
    </source>
</evidence>
<gene>
    <name evidence="6" type="ORF">C6P46_001682</name>
</gene>
<dbReference type="AlphaFoldDB" id="A0A9P7B887"/>
<dbReference type="InterPro" id="IPR051356">
    <property type="entry name" value="SOX/SOX-like_TF"/>
</dbReference>
<dbReference type="PROSITE" id="PS50118">
    <property type="entry name" value="HMG_BOX_2"/>
    <property type="match status" value="1"/>
</dbReference>
<feature type="compositionally biased region" description="Polar residues" evidence="4">
    <location>
        <begin position="734"/>
        <end position="744"/>
    </location>
</feature>